<dbReference type="InterPro" id="IPR001647">
    <property type="entry name" value="HTH_TetR"/>
</dbReference>
<evidence type="ECO:0000313" key="6">
    <source>
        <dbReference type="EMBL" id="BAK37725.1"/>
    </source>
</evidence>
<dbReference type="PROSITE" id="PS50977">
    <property type="entry name" value="HTH_TETR_2"/>
    <property type="match status" value="1"/>
</dbReference>
<feature type="domain" description="HTH tetR-type" evidence="5">
    <location>
        <begin position="18"/>
        <end position="78"/>
    </location>
</feature>
<dbReference type="SUPFAM" id="SSF46689">
    <property type="entry name" value="Homeodomain-like"/>
    <property type="match status" value="1"/>
</dbReference>
<keyword evidence="3" id="KW-0804">Transcription</keyword>
<dbReference type="PRINTS" id="PR00455">
    <property type="entry name" value="HTHTETR"/>
</dbReference>
<organism evidence="6 7">
    <name type="scientific">Microlunatus phosphovorus (strain ATCC 700054 / DSM 10555 / JCM 9379 / NBRC 101784 / NCIMB 13414 / VKM Ac-1990 / NM-1)</name>
    <dbReference type="NCBI Taxonomy" id="1032480"/>
    <lineage>
        <taxon>Bacteria</taxon>
        <taxon>Bacillati</taxon>
        <taxon>Actinomycetota</taxon>
        <taxon>Actinomycetes</taxon>
        <taxon>Propionibacteriales</taxon>
        <taxon>Propionibacteriaceae</taxon>
        <taxon>Microlunatus</taxon>
    </lineage>
</organism>
<dbReference type="Proteomes" id="UP000007947">
    <property type="component" value="Chromosome"/>
</dbReference>
<reference evidence="6 7" key="1">
    <citation type="submission" date="2011-05" db="EMBL/GenBank/DDBJ databases">
        <title>Whole genome sequence of Microlunatus phosphovorus NM-1.</title>
        <authorList>
            <person name="Hosoyama A."/>
            <person name="Sasaki K."/>
            <person name="Harada T."/>
            <person name="Igarashi R."/>
            <person name="Kawakoshi A."/>
            <person name="Sasagawa M."/>
            <person name="Fukada J."/>
            <person name="Nakamura S."/>
            <person name="Katano Y."/>
            <person name="Hanada S."/>
            <person name="Kamagata Y."/>
            <person name="Nakamura N."/>
            <person name="Yamazaki S."/>
            <person name="Fujita N."/>
        </authorList>
    </citation>
    <scope>NUCLEOTIDE SEQUENCE [LARGE SCALE GENOMIC DNA]</scope>
    <source>
        <strain evidence="7">ATCC 700054 / DSM 10555 / JCM 9379 / NBRC 101784 / NCIMB 13414 / VKM Ac-1990 / NM-1</strain>
    </source>
</reference>
<feature type="DNA-binding region" description="H-T-H motif" evidence="4">
    <location>
        <begin position="41"/>
        <end position="60"/>
    </location>
</feature>
<accession>F5XEY7</accession>
<keyword evidence="7" id="KW-1185">Reference proteome</keyword>
<dbReference type="OrthoDB" id="4726108at2"/>
<gene>
    <name evidence="6" type="ordered locus">MLP_47110</name>
</gene>
<dbReference type="RefSeq" id="WP_013865551.1">
    <property type="nucleotide sequence ID" value="NC_015635.1"/>
</dbReference>
<dbReference type="HOGENOM" id="CLU_107911_0_0_11"/>
<name>F5XEY7_MICPN</name>
<evidence type="ECO:0000313" key="7">
    <source>
        <dbReference type="Proteomes" id="UP000007947"/>
    </source>
</evidence>
<proteinExistence type="predicted"/>
<dbReference type="GO" id="GO:0003700">
    <property type="term" value="F:DNA-binding transcription factor activity"/>
    <property type="evidence" value="ECO:0007669"/>
    <property type="project" value="TreeGrafter"/>
</dbReference>
<dbReference type="GO" id="GO:0000976">
    <property type="term" value="F:transcription cis-regulatory region binding"/>
    <property type="evidence" value="ECO:0007669"/>
    <property type="project" value="TreeGrafter"/>
</dbReference>
<dbReference type="KEGG" id="mph:MLP_47110"/>
<dbReference type="InterPro" id="IPR009057">
    <property type="entry name" value="Homeodomain-like_sf"/>
</dbReference>
<evidence type="ECO:0000256" key="1">
    <source>
        <dbReference type="ARBA" id="ARBA00023015"/>
    </source>
</evidence>
<evidence type="ECO:0000256" key="3">
    <source>
        <dbReference type="ARBA" id="ARBA00023163"/>
    </source>
</evidence>
<protein>
    <submittedName>
        <fullName evidence="6">Putative TetR family transcriptional regulator</fullName>
    </submittedName>
</protein>
<evidence type="ECO:0000256" key="2">
    <source>
        <dbReference type="ARBA" id="ARBA00023125"/>
    </source>
</evidence>
<dbReference type="Gene3D" id="1.10.357.10">
    <property type="entry name" value="Tetracycline Repressor, domain 2"/>
    <property type="match status" value="1"/>
</dbReference>
<dbReference type="AlphaFoldDB" id="F5XEY7"/>
<dbReference type="PANTHER" id="PTHR30055:SF234">
    <property type="entry name" value="HTH-TYPE TRANSCRIPTIONAL REGULATOR BETI"/>
    <property type="match status" value="1"/>
</dbReference>
<dbReference type="EMBL" id="AP012204">
    <property type="protein sequence ID" value="BAK37725.1"/>
    <property type="molecule type" value="Genomic_DNA"/>
</dbReference>
<dbReference type="InterPro" id="IPR050109">
    <property type="entry name" value="HTH-type_TetR-like_transc_reg"/>
</dbReference>
<dbReference type="PANTHER" id="PTHR30055">
    <property type="entry name" value="HTH-TYPE TRANSCRIPTIONAL REGULATOR RUTR"/>
    <property type="match status" value="1"/>
</dbReference>
<keyword evidence="1" id="KW-0805">Transcription regulation</keyword>
<evidence type="ECO:0000259" key="5">
    <source>
        <dbReference type="PROSITE" id="PS50977"/>
    </source>
</evidence>
<sequence>MNSGKRSYESPARARQARETRAAILRAAADLFTEQGYARTSVAAVAERAGVTAQTIYNAVGSKPALLKAAYDQALAGDDEPLSLAERPQVKAMRALEDPVAFLHAYAELGRELLERMGGLALQIAAGAAAGEEDLVAHERVTDAERLAGTGMVVQRVAELGALAPGLDPDVARDRVWTLNSIQVWALLTRSREWSGAAYAQWIGDQLCAAILDPRLWPVDA</sequence>
<dbReference type="eggNOG" id="COG1309">
    <property type="taxonomic scope" value="Bacteria"/>
</dbReference>
<evidence type="ECO:0000256" key="4">
    <source>
        <dbReference type="PROSITE-ProRule" id="PRU00335"/>
    </source>
</evidence>
<dbReference type="Pfam" id="PF00440">
    <property type="entry name" value="TetR_N"/>
    <property type="match status" value="1"/>
</dbReference>
<keyword evidence="2 4" id="KW-0238">DNA-binding</keyword>